<organism evidence="1 2">
    <name type="scientific">Archangium gephyra</name>
    <dbReference type="NCBI Taxonomy" id="48"/>
    <lineage>
        <taxon>Bacteria</taxon>
        <taxon>Pseudomonadati</taxon>
        <taxon>Myxococcota</taxon>
        <taxon>Myxococcia</taxon>
        <taxon>Myxococcales</taxon>
        <taxon>Cystobacterineae</taxon>
        <taxon>Archangiaceae</taxon>
        <taxon>Archangium</taxon>
    </lineage>
</organism>
<evidence type="ECO:0000313" key="1">
    <source>
        <dbReference type="EMBL" id="AKI98956.1"/>
    </source>
</evidence>
<reference evidence="1 2" key="1">
    <citation type="submission" date="2015-05" db="EMBL/GenBank/DDBJ databases">
        <title>Genome assembly of Archangium gephyra DSM 2261.</title>
        <authorList>
            <person name="Sharma G."/>
            <person name="Subramanian S."/>
        </authorList>
    </citation>
    <scope>NUCLEOTIDE SEQUENCE [LARGE SCALE GENOMIC DNA]</scope>
    <source>
        <strain evidence="1 2">DSM 2261</strain>
    </source>
</reference>
<dbReference type="Proteomes" id="UP000035579">
    <property type="component" value="Chromosome"/>
</dbReference>
<name>A0AAC8Q1A2_9BACT</name>
<accession>A0AAC8Q1A2</accession>
<gene>
    <name evidence="1" type="ORF">AA314_00583</name>
</gene>
<dbReference type="EMBL" id="CP011509">
    <property type="protein sequence ID" value="AKI98956.1"/>
    <property type="molecule type" value="Genomic_DNA"/>
</dbReference>
<dbReference type="AlphaFoldDB" id="A0AAC8Q1A2"/>
<protein>
    <submittedName>
        <fullName evidence="1">Uncharacterized protein</fullName>
    </submittedName>
</protein>
<evidence type="ECO:0000313" key="2">
    <source>
        <dbReference type="Proteomes" id="UP000035579"/>
    </source>
</evidence>
<proteinExistence type="predicted"/>
<sequence length="94" mass="10332">MSILAPLYLVYVTTQRVGSDDTATRPQLEFTPTGEAKSFADTVARLIEQVFGYRPFPMELADIPLPDLRVESLHESATLLGALFADRGTLAHLP</sequence>
<dbReference type="KEGG" id="age:AA314_00583"/>